<dbReference type="AlphaFoldDB" id="A0AAQ3KII3"/>
<dbReference type="FunFam" id="1.10.510.10:FF:000235">
    <property type="entry name" value="Serine/threonine-protein kinase ark1"/>
    <property type="match status" value="1"/>
</dbReference>
<dbReference type="Gene3D" id="1.10.510.10">
    <property type="entry name" value="Transferase(Phosphotransferase) domain 1"/>
    <property type="match status" value="1"/>
</dbReference>
<name>A0AAQ3KII3_9LILI</name>
<dbReference type="SUPFAM" id="SSF56112">
    <property type="entry name" value="Protein kinase-like (PK-like)"/>
    <property type="match status" value="1"/>
</dbReference>
<keyword evidence="1 12" id="KW-0723">Serine/threonine-protein kinase</keyword>
<evidence type="ECO:0000256" key="1">
    <source>
        <dbReference type="ARBA" id="ARBA00022527"/>
    </source>
</evidence>
<evidence type="ECO:0000256" key="11">
    <source>
        <dbReference type="PROSITE-ProRule" id="PRU10141"/>
    </source>
</evidence>
<dbReference type="FunFam" id="3.30.200.20:FF:000042">
    <property type="entry name" value="Aurora kinase A"/>
    <property type="match status" value="1"/>
</dbReference>
<feature type="binding site" evidence="9">
    <location>
        <position position="313"/>
    </location>
    <ligand>
        <name>ATP</name>
        <dbReference type="ChEBI" id="CHEBI:30616"/>
    </ligand>
</feature>
<evidence type="ECO:0000256" key="10">
    <source>
        <dbReference type="PIRSR" id="PIRSR630616-3"/>
    </source>
</evidence>
<comment type="similarity">
    <text evidence="13">Belongs to the protein kinase superfamily. Ser/Thr protein kinase family. Aurora subfamily.</text>
</comment>
<keyword evidence="5 9" id="KW-0067">ATP-binding</keyword>
<protein>
    <recommendedName>
        <fullName evidence="13">Aurora kinase</fullName>
        <ecNumber evidence="13">2.7.11.1</ecNumber>
    </recommendedName>
</protein>
<feature type="compositionally biased region" description="Basic and acidic residues" evidence="14">
    <location>
        <begin position="90"/>
        <end position="106"/>
    </location>
</feature>
<reference evidence="16 17" key="1">
    <citation type="submission" date="2023-10" db="EMBL/GenBank/DDBJ databases">
        <title>Chromosome-scale genome assembly provides insights into flower coloration mechanisms of Canna indica.</title>
        <authorList>
            <person name="Li C."/>
        </authorList>
    </citation>
    <scope>NUCLEOTIDE SEQUENCE [LARGE SCALE GENOMIC DNA]</scope>
    <source>
        <tissue evidence="16">Flower</tissue>
    </source>
</reference>
<dbReference type="InterPro" id="IPR030616">
    <property type="entry name" value="Aur-like"/>
</dbReference>
<keyword evidence="4 13" id="KW-0418">Kinase</keyword>
<evidence type="ECO:0000259" key="15">
    <source>
        <dbReference type="PROSITE" id="PS50011"/>
    </source>
</evidence>
<evidence type="ECO:0000256" key="3">
    <source>
        <dbReference type="ARBA" id="ARBA00022741"/>
    </source>
</evidence>
<feature type="binding site" evidence="9">
    <location>
        <position position="182"/>
    </location>
    <ligand>
        <name>ATP</name>
        <dbReference type="ChEBI" id="CHEBI:30616"/>
    </ligand>
</feature>
<accession>A0AAQ3KII3</accession>
<evidence type="ECO:0000256" key="13">
    <source>
        <dbReference type="RuleBase" id="RU367134"/>
    </source>
</evidence>
<proteinExistence type="inferred from homology"/>
<dbReference type="GO" id="GO:0005524">
    <property type="term" value="F:ATP binding"/>
    <property type="evidence" value="ECO:0007669"/>
    <property type="project" value="UniProtKB-UniRule"/>
</dbReference>
<dbReference type="InterPro" id="IPR008271">
    <property type="entry name" value="Ser/Thr_kinase_AS"/>
</dbReference>
<evidence type="ECO:0000313" key="17">
    <source>
        <dbReference type="Proteomes" id="UP001327560"/>
    </source>
</evidence>
<dbReference type="GO" id="GO:0004674">
    <property type="term" value="F:protein serine/threonine kinase activity"/>
    <property type="evidence" value="ECO:0007669"/>
    <property type="project" value="UniProtKB-KW"/>
</dbReference>
<dbReference type="PROSITE" id="PS00108">
    <property type="entry name" value="PROTEIN_KINASE_ST"/>
    <property type="match status" value="1"/>
</dbReference>
<evidence type="ECO:0000256" key="14">
    <source>
        <dbReference type="SAM" id="MobiDB-lite"/>
    </source>
</evidence>
<evidence type="ECO:0000313" key="16">
    <source>
        <dbReference type="EMBL" id="WOL08195.1"/>
    </source>
</evidence>
<evidence type="ECO:0000256" key="12">
    <source>
        <dbReference type="RuleBase" id="RU000304"/>
    </source>
</evidence>
<keyword evidence="17" id="KW-1185">Reference proteome</keyword>
<feature type="domain" description="Protein kinase" evidence="15">
    <location>
        <begin position="172"/>
        <end position="388"/>
    </location>
</feature>
<dbReference type="InterPro" id="IPR011009">
    <property type="entry name" value="Kinase-like_dom_sf"/>
</dbReference>
<feature type="binding site" evidence="9">
    <location>
        <begin position="250"/>
        <end position="252"/>
    </location>
    <ligand>
        <name>ATP</name>
        <dbReference type="ChEBI" id="CHEBI:30616"/>
    </ligand>
</feature>
<gene>
    <name evidence="16" type="ORF">Cni_G16947</name>
</gene>
<dbReference type="SMART" id="SM00220">
    <property type="entry name" value="S_TKc"/>
    <property type="match status" value="1"/>
</dbReference>
<evidence type="ECO:0000256" key="6">
    <source>
        <dbReference type="ARBA" id="ARBA00047899"/>
    </source>
</evidence>
<dbReference type="EC" id="2.7.11.1" evidence="13"/>
<feature type="binding site" evidence="9">
    <location>
        <begin position="299"/>
        <end position="300"/>
    </location>
    <ligand>
        <name>ATP</name>
        <dbReference type="ChEBI" id="CHEBI:30616"/>
    </ligand>
</feature>
<dbReference type="InterPro" id="IPR017441">
    <property type="entry name" value="Protein_kinase_ATP_BS"/>
</dbReference>
<feature type="binding site" evidence="9 11">
    <location>
        <position position="201"/>
    </location>
    <ligand>
        <name>ATP</name>
        <dbReference type="ChEBI" id="CHEBI:30616"/>
    </ligand>
</feature>
<dbReference type="CDD" id="cd14007">
    <property type="entry name" value="STKc_Aurora"/>
    <property type="match status" value="1"/>
</dbReference>
<evidence type="ECO:0000256" key="2">
    <source>
        <dbReference type="ARBA" id="ARBA00022679"/>
    </source>
</evidence>
<comment type="catalytic activity">
    <reaction evidence="6 13">
        <text>L-threonyl-[protein] + ATP = O-phospho-L-threonyl-[protein] + ADP + H(+)</text>
        <dbReference type="Rhea" id="RHEA:46608"/>
        <dbReference type="Rhea" id="RHEA-COMP:11060"/>
        <dbReference type="Rhea" id="RHEA-COMP:11605"/>
        <dbReference type="ChEBI" id="CHEBI:15378"/>
        <dbReference type="ChEBI" id="CHEBI:30013"/>
        <dbReference type="ChEBI" id="CHEBI:30616"/>
        <dbReference type="ChEBI" id="CHEBI:61977"/>
        <dbReference type="ChEBI" id="CHEBI:456216"/>
        <dbReference type="EC" id="2.7.11.1"/>
    </reaction>
</comment>
<keyword evidence="3 9" id="KW-0547">Nucleotide-binding</keyword>
<comment type="catalytic activity">
    <reaction evidence="7 13">
        <text>L-seryl-[protein] + ATP = O-phospho-L-seryl-[protein] + ADP + H(+)</text>
        <dbReference type="Rhea" id="RHEA:17989"/>
        <dbReference type="Rhea" id="RHEA-COMP:9863"/>
        <dbReference type="Rhea" id="RHEA-COMP:11604"/>
        <dbReference type="ChEBI" id="CHEBI:15378"/>
        <dbReference type="ChEBI" id="CHEBI:29999"/>
        <dbReference type="ChEBI" id="CHEBI:30616"/>
        <dbReference type="ChEBI" id="CHEBI:83421"/>
        <dbReference type="ChEBI" id="CHEBI:456216"/>
        <dbReference type="EC" id="2.7.11.1"/>
    </reaction>
</comment>
<dbReference type="PROSITE" id="PS00107">
    <property type="entry name" value="PROTEIN_KINASE_ATP"/>
    <property type="match status" value="1"/>
</dbReference>
<dbReference type="PANTHER" id="PTHR24350">
    <property type="entry name" value="SERINE/THREONINE-PROTEIN KINASE IAL-RELATED"/>
    <property type="match status" value="1"/>
</dbReference>
<evidence type="ECO:0000256" key="7">
    <source>
        <dbReference type="ARBA" id="ARBA00048679"/>
    </source>
</evidence>
<feature type="region of interest" description="Disordered" evidence="14">
    <location>
        <begin position="67"/>
        <end position="106"/>
    </location>
</feature>
<evidence type="ECO:0000256" key="9">
    <source>
        <dbReference type="PIRSR" id="PIRSR630616-2"/>
    </source>
</evidence>
<feature type="cross-link" description="Glycyl lysine isopeptide (Lys-Gly) (interchain with G-Cter in SUMO2)" evidence="10">
    <location>
        <position position="297"/>
    </location>
</feature>
<sequence length="388" mass="43130">MMEFSSRLTPKVMESKMSKKAKLADIGEDPYAVVVGEGLGADPCDQAVLGGHAGRVEIPEVRGAEHPGDHVAAEGAPPGAVDGGVDGELVTDKDGADGGHDGARGEELPLLNEGLVGKLQVGDHDEHVRALAEGEDGAAAGAEVADELCSYICIQSPSKSSAMEKRWTLNDFDIGRPLGRGKFGHVYLAKEKTSNQIVALKVLFKSQLKQSQVEHQLQREVEIQSHLRHPNILRLYGYFYDQTRVYLILEYAAKGELYNELQKCKYFSERRTATYISSLARALIYLHGKHVIHRDIKPENLLIGLQGELKIADFGWSVHTFNRRRTMCGTLDYLPPEMVEGVEHDANVDIWNLGILCYEFLYGMPPFEAKEHSDTYRRQVHEHLTSHM</sequence>
<dbReference type="Pfam" id="PF00069">
    <property type="entry name" value="Pkinase"/>
    <property type="match status" value="1"/>
</dbReference>
<evidence type="ECO:0000256" key="5">
    <source>
        <dbReference type="ARBA" id="ARBA00022840"/>
    </source>
</evidence>
<evidence type="ECO:0000256" key="4">
    <source>
        <dbReference type="ARBA" id="ARBA00022777"/>
    </source>
</evidence>
<feature type="active site" description="Proton acceptor" evidence="8">
    <location>
        <position position="295"/>
    </location>
</feature>
<organism evidence="16 17">
    <name type="scientific">Canna indica</name>
    <name type="common">Indian-shot</name>
    <dbReference type="NCBI Taxonomy" id="4628"/>
    <lineage>
        <taxon>Eukaryota</taxon>
        <taxon>Viridiplantae</taxon>
        <taxon>Streptophyta</taxon>
        <taxon>Embryophyta</taxon>
        <taxon>Tracheophyta</taxon>
        <taxon>Spermatophyta</taxon>
        <taxon>Magnoliopsida</taxon>
        <taxon>Liliopsida</taxon>
        <taxon>Zingiberales</taxon>
        <taxon>Cannaceae</taxon>
        <taxon>Canna</taxon>
    </lineage>
</organism>
<keyword evidence="2 13" id="KW-0808">Transferase</keyword>
<evidence type="ECO:0000256" key="8">
    <source>
        <dbReference type="PIRSR" id="PIRSR630616-1"/>
    </source>
</evidence>
<dbReference type="PROSITE" id="PS50011">
    <property type="entry name" value="PROTEIN_KINASE_DOM"/>
    <property type="match status" value="1"/>
</dbReference>
<dbReference type="Proteomes" id="UP001327560">
    <property type="component" value="Chromosome 5"/>
</dbReference>
<dbReference type="EMBL" id="CP136894">
    <property type="protein sequence ID" value="WOL08195.1"/>
    <property type="molecule type" value="Genomic_DNA"/>
</dbReference>
<dbReference type="InterPro" id="IPR000719">
    <property type="entry name" value="Prot_kinase_dom"/>
</dbReference>
<dbReference type="Gene3D" id="3.30.200.20">
    <property type="entry name" value="Phosphorylase Kinase, domain 1"/>
    <property type="match status" value="1"/>
</dbReference>